<reference evidence="2 3" key="2">
    <citation type="journal article" date="2012" name="Proc. Natl. Acad. Sci. U.S.A.">
        <title>Antigenic diversity is generated by distinct evolutionary mechanisms in African trypanosome species.</title>
        <authorList>
            <person name="Jackson A.P."/>
            <person name="Berry A."/>
            <person name="Aslett M."/>
            <person name="Allison H.C."/>
            <person name="Burton P."/>
            <person name="Vavrova-Anderson J."/>
            <person name="Brown R."/>
            <person name="Browne H."/>
            <person name="Corton N."/>
            <person name="Hauser H."/>
            <person name="Gamble J."/>
            <person name="Gilderthorp R."/>
            <person name="Marcello L."/>
            <person name="McQuillan J."/>
            <person name="Otto T.D."/>
            <person name="Quail M.A."/>
            <person name="Sanders M.J."/>
            <person name="van Tonder A."/>
            <person name="Ginger M.L."/>
            <person name="Field M.C."/>
            <person name="Barry J.D."/>
            <person name="Hertz-Fowler C."/>
            <person name="Berriman M."/>
        </authorList>
    </citation>
    <scope>NUCLEOTIDE SEQUENCE [LARGE SCALE GENOMIC DNA]</scope>
    <source>
        <strain evidence="2 3">IL3000</strain>
    </source>
</reference>
<keyword evidence="1" id="KW-1133">Transmembrane helix</keyword>
<gene>
    <name evidence="2" type="ORF">TCIL3000_0_29170</name>
</gene>
<comment type="caution">
    <text evidence="2">The sequence shown here is derived from an EMBL/GenBank/DDBJ whole genome shotgun (WGS) entry which is preliminary data.</text>
</comment>
<feature type="transmembrane region" description="Helical" evidence="1">
    <location>
        <begin position="31"/>
        <end position="51"/>
    </location>
</feature>
<accession>F9W4A3</accession>
<name>F9W4A3_TRYCI</name>
<evidence type="ECO:0000313" key="2">
    <source>
        <dbReference type="EMBL" id="CCD11992.1"/>
    </source>
</evidence>
<dbReference type="AlphaFoldDB" id="F9W4A3"/>
<reference evidence="3" key="1">
    <citation type="submission" date="2011-07" db="EMBL/GenBank/DDBJ databases">
        <title>Divergent evolution of antigenic variation in African trypanosomes.</title>
        <authorList>
            <person name="Jackson A.P."/>
            <person name="Berry A."/>
            <person name="Allison H.C."/>
            <person name="Burton P."/>
            <person name="Anderson J."/>
            <person name="Aslett M."/>
            <person name="Brown R."/>
            <person name="Corton N."/>
            <person name="Harris D."/>
            <person name="Hauser H."/>
            <person name="Gamble J."/>
            <person name="Gilderthorp R."/>
            <person name="McQuillan J."/>
            <person name="Quail M.A."/>
            <person name="Sanders M."/>
            <person name="Van Tonder A."/>
            <person name="Ginger M.L."/>
            <person name="Donelson J.E."/>
            <person name="Field M.C."/>
            <person name="Barry J.D."/>
            <person name="Berriman M."/>
            <person name="Hertz-Fowler C."/>
        </authorList>
    </citation>
    <scope>NUCLEOTIDE SEQUENCE [LARGE SCALE GENOMIC DNA]</scope>
    <source>
        <strain evidence="3">IL3000</strain>
    </source>
</reference>
<dbReference type="Proteomes" id="UP000000702">
    <property type="component" value="Unassembled WGS sequence"/>
</dbReference>
<proteinExistence type="predicted"/>
<organism evidence="2 3">
    <name type="scientific">Trypanosoma congolense (strain IL3000)</name>
    <dbReference type="NCBI Taxonomy" id="1068625"/>
    <lineage>
        <taxon>Eukaryota</taxon>
        <taxon>Discoba</taxon>
        <taxon>Euglenozoa</taxon>
        <taxon>Kinetoplastea</taxon>
        <taxon>Metakinetoplastina</taxon>
        <taxon>Trypanosomatida</taxon>
        <taxon>Trypanosomatidae</taxon>
        <taxon>Trypanosoma</taxon>
        <taxon>Nannomonas</taxon>
    </lineage>
</organism>
<sequence length="138" mass="15694">MLFTCLHHGHYCFLILVNFILTRIRSLVNDIVLFWLSLLYGCFASVCPFSLPYDAYFLQHQRRFNFTLSASSPSFSSPFLLDAVYMGYLFQSVVDGQPCAPPASHFSPIHPHTHGNCGPHYMHGQHFFPHLSLSTPSL</sequence>
<keyword evidence="1" id="KW-0812">Transmembrane</keyword>
<evidence type="ECO:0000313" key="3">
    <source>
        <dbReference type="Proteomes" id="UP000000702"/>
    </source>
</evidence>
<keyword evidence="1" id="KW-0472">Membrane</keyword>
<protein>
    <submittedName>
        <fullName evidence="2">Uncharacterized protein</fullName>
    </submittedName>
</protein>
<keyword evidence="3" id="KW-1185">Reference proteome</keyword>
<dbReference type="EMBL" id="CAEQ01000533">
    <property type="protein sequence ID" value="CCD11992.1"/>
    <property type="molecule type" value="Genomic_DNA"/>
</dbReference>
<evidence type="ECO:0000256" key="1">
    <source>
        <dbReference type="SAM" id="Phobius"/>
    </source>
</evidence>